<dbReference type="eggNOG" id="ENOG50323EI">
    <property type="taxonomic scope" value="Bacteria"/>
</dbReference>
<accession>Q82BR1</accession>
<keyword evidence="2" id="KW-1185">Reference proteome</keyword>
<sequence>MLRERTGSARGQYGRTVRTDVRAGIGPDRRQVFLDAGGVMPQINTSKVSRWDQHGRVHIVHVQRAGVQRVIRCGTCGWRQGAQFLPWLKAEEHLAEAHQATVDPTGA</sequence>
<dbReference type="HOGENOM" id="CLU_2248651_0_0_11"/>
<dbReference type="EMBL" id="BA000030">
    <property type="protein sequence ID" value="BAC73355.1"/>
    <property type="molecule type" value="Genomic_DNA"/>
</dbReference>
<name>Q82BR1_STRAW</name>
<protein>
    <submittedName>
        <fullName evidence="1">Uncharacterized protein</fullName>
    </submittedName>
</protein>
<gene>
    <name evidence="1" type="ORF">SAVERM_5643</name>
</gene>
<organism evidence="1 2">
    <name type="scientific">Streptomyces avermitilis (strain ATCC 31267 / DSM 46492 / JCM 5070 / NBRC 14893 / NCIMB 12804 / NRRL 8165 / MA-4680)</name>
    <dbReference type="NCBI Taxonomy" id="227882"/>
    <lineage>
        <taxon>Bacteria</taxon>
        <taxon>Bacillati</taxon>
        <taxon>Actinomycetota</taxon>
        <taxon>Actinomycetes</taxon>
        <taxon>Kitasatosporales</taxon>
        <taxon>Streptomycetaceae</taxon>
        <taxon>Streptomyces</taxon>
    </lineage>
</organism>
<proteinExistence type="predicted"/>
<reference evidence="1 2" key="2">
    <citation type="journal article" date="2003" name="Nat. Biotechnol.">
        <title>Complete genome sequence and comparative analysis of the industrial microorganism Streptomyces avermitilis.</title>
        <authorList>
            <person name="Ikeda H."/>
            <person name="Ishikawa J."/>
            <person name="Hanamoto A."/>
            <person name="Shinose M."/>
            <person name="Kikuchi H."/>
            <person name="Shiba T."/>
            <person name="Sakaki Y."/>
            <person name="Hattori M."/>
            <person name="Omura S."/>
        </authorList>
    </citation>
    <scope>NUCLEOTIDE SEQUENCE [LARGE SCALE GENOMIC DNA]</scope>
    <source>
        <strain evidence="2">ATCC 31267 / DSM 46492 / JCM 5070 / NBRC 14893 / NCIMB 12804 / NRRL 8165 / MA-4680</strain>
    </source>
</reference>
<dbReference type="Proteomes" id="UP000000428">
    <property type="component" value="Chromosome"/>
</dbReference>
<evidence type="ECO:0000313" key="2">
    <source>
        <dbReference type="Proteomes" id="UP000000428"/>
    </source>
</evidence>
<dbReference type="KEGG" id="sma:SAVERM_5643"/>
<dbReference type="AlphaFoldDB" id="Q82BR1"/>
<evidence type="ECO:0000313" key="1">
    <source>
        <dbReference type="EMBL" id="BAC73355.1"/>
    </source>
</evidence>
<reference evidence="1 2" key="1">
    <citation type="journal article" date="2001" name="Proc. Natl. Acad. Sci. U.S.A.">
        <title>Genome sequence of an industrial microorganism Streptomyces avermitilis: deducing the ability of producing secondary metabolites.</title>
        <authorList>
            <person name="Omura S."/>
            <person name="Ikeda H."/>
            <person name="Ishikawa J."/>
            <person name="Hanamoto A."/>
            <person name="Takahashi C."/>
            <person name="Shinose M."/>
            <person name="Takahashi Y."/>
            <person name="Horikawa H."/>
            <person name="Nakazawa H."/>
            <person name="Osonoe T."/>
            <person name="Kikuchi H."/>
            <person name="Shiba T."/>
            <person name="Sakaki Y."/>
            <person name="Hattori M."/>
        </authorList>
    </citation>
    <scope>NUCLEOTIDE SEQUENCE [LARGE SCALE GENOMIC DNA]</scope>
    <source>
        <strain evidence="2">ATCC 31267 / DSM 46492 / JCM 5070 / NBRC 14893 / NCIMB 12804 / NRRL 8165 / MA-4680</strain>
    </source>
</reference>
<reference evidence="1 2" key="3">
    <citation type="journal article" date="2014" name="J. Ind. Microbiol. Biotechnol.">
        <title>Genome mining of the Streptomyces avermitilis genome and development of genome-minimized hosts for heterologous expression of biosynthetic gene clusters.</title>
        <authorList>
            <person name="Ikeda H."/>
            <person name="Shin-ya K."/>
            <person name="Omura S."/>
        </authorList>
    </citation>
    <scope>NUCLEOTIDE SEQUENCE [LARGE SCALE GENOMIC DNA]</scope>
    <source>
        <strain evidence="2">ATCC 31267 / DSM 46492 / JCM 5070 / NBRC 14893 / NCIMB 12804 / NRRL 8165 / MA-4680</strain>
    </source>
</reference>